<dbReference type="Pfam" id="PF13560">
    <property type="entry name" value="HTH_31"/>
    <property type="match status" value="1"/>
</dbReference>
<dbReference type="InterPro" id="IPR043917">
    <property type="entry name" value="DUF5753"/>
</dbReference>
<dbReference type="SUPFAM" id="SSF47413">
    <property type="entry name" value="lambda repressor-like DNA-binding domains"/>
    <property type="match status" value="1"/>
</dbReference>
<gene>
    <name evidence="2" type="ORF">C6Y14_19620</name>
</gene>
<accession>A0A2P8Q667</accession>
<dbReference type="Proteomes" id="UP000240429">
    <property type="component" value="Unassembled WGS sequence"/>
</dbReference>
<feature type="domain" description="HTH cro/C1-type" evidence="1">
    <location>
        <begin position="18"/>
        <end position="73"/>
    </location>
</feature>
<dbReference type="EMBL" id="PYBJ01000012">
    <property type="protein sequence ID" value="PSM41739.1"/>
    <property type="molecule type" value="Genomic_DNA"/>
</dbReference>
<protein>
    <submittedName>
        <fullName evidence="2">Transcriptional regulator</fullName>
    </submittedName>
</protein>
<sequence>MVARAVITVRQERLGTELRKLRERSGLGLREAARATGINEGKLSNVESARVGVSAERVRFLASHYGVGDSPLVDALAVIATERVRGWWEEYRGRLPRTFVDLAELEHHASYLRSFEMVSIPGLLQTEEHVQALYGETFWGMAEEQRATRALFRLRRQEVLDQDDFVYEVVIHEAALRIRRAGRGVARRQLRHILEQAERPQVDLRVVPFDVDGFKVLYATLLLGGPVPALDTVLLDAAHAGTFLDAEAQLDRYRRSFVEVQKSALGVVESRDFIHRLTKDQ</sequence>
<proteinExistence type="predicted"/>
<name>A0A2P8Q667_9ACTN</name>
<dbReference type="GO" id="GO:0003677">
    <property type="term" value="F:DNA binding"/>
    <property type="evidence" value="ECO:0007669"/>
    <property type="project" value="InterPro"/>
</dbReference>
<evidence type="ECO:0000259" key="1">
    <source>
        <dbReference type="PROSITE" id="PS50943"/>
    </source>
</evidence>
<dbReference type="Gene3D" id="1.10.260.40">
    <property type="entry name" value="lambda repressor-like DNA-binding domains"/>
    <property type="match status" value="1"/>
</dbReference>
<dbReference type="SMART" id="SM00530">
    <property type="entry name" value="HTH_XRE"/>
    <property type="match status" value="1"/>
</dbReference>
<dbReference type="InterPro" id="IPR010982">
    <property type="entry name" value="Lambda_DNA-bd_dom_sf"/>
</dbReference>
<evidence type="ECO:0000313" key="3">
    <source>
        <dbReference type="Proteomes" id="UP000240429"/>
    </source>
</evidence>
<dbReference type="CDD" id="cd00093">
    <property type="entry name" value="HTH_XRE"/>
    <property type="match status" value="1"/>
</dbReference>
<dbReference type="Pfam" id="PF19054">
    <property type="entry name" value="DUF5753"/>
    <property type="match status" value="1"/>
</dbReference>
<comment type="caution">
    <text evidence="2">The sequence shown here is derived from an EMBL/GenBank/DDBJ whole genome shotgun (WGS) entry which is preliminary data.</text>
</comment>
<dbReference type="AlphaFoldDB" id="A0A2P8Q667"/>
<dbReference type="PROSITE" id="PS50943">
    <property type="entry name" value="HTH_CROC1"/>
    <property type="match status" value="1"/>
</dbReference>
<dbReference type="OrthoDB" id="3462393at2"/>
<evidence type="ECO:0000313" key="2">
    <source>
        <dbReference type="EMBL" id="PSM41739.1"/>
    </source>
</evidence>
<keyword evidence="3" id="KW-1185">Reference proteome</keyword>
<dbReference type="RefSeq" id="WP_107018028.1">
    <property type="nucleotide sequence ID" value="NZ_KZ679044.1"/>
</dbReference>
<organism evidence="2 3">
    <name type="scientific">Streptomyces dioscori</name>
    <dbReference type="NCBI Taxonomy" id="2109333"/>
    <lineage>
        <taxon>Bacteria</taxon>
        <taxon>Bacillati</taxon>
        <taxon>Actinomycetota</taxon>
        <taxon>Actinomycetes</taxon>
        <taxon>Kitasatosporales</taxon>
        <taxon>Streptomycetaceae</taxon>
        <taxon>Streptomyces</taxon>
        <taxon>Streptomyces aurantiacus group</taxon>
    </lineage>
</organism>
<reference evidence="2 3" key="1">
    <citation type="submission" date="2018-03" db="EMBL/GenBank/DDBJ databases">
        <title>Streptomyces dioscori sp. nov., a novel endophytic actinobacterium isolated from bulbil of Dioscorea bulbifera L.</title>
        <authorList>
            <person name="Zhikuan W."/>
        </authorList>
    </citation>
    <scope>NUCLEOTIDE SEQUENCE [LARGE SCALE GENOMIC DNA]</scope>
    <source>
        <strain evidence="2 3">A217</strain>
    </source>
</reference>
<dbReference type="InterPro" id="IPR001387">
    <property type="entry name" value="Cro/C1-type_HTH"/>
</dbReference>